<evidence type="ECO:0000256" key="3">
    <source>
        <dbReference type="ARBA" id="ARBA00022475"/>
    </source>
</evidence>
<protein>
    <recommendedName>
        <fullName evidence="8">Major facilitator superfamily (MFS) profile domain-containing protein</fullName>
    </recommendedName>
</protein>
<keyword evidence="5 7" id="KW-1133">Transmembrane helix</keyword>
<dbReference type="InterPro" id="IPR020846">
    <property type="entry name" value="MFS_dom"/>
</dbReference>
<dbReference type="Pfam" id="PF07690">
    <property type="entry name" value="MFS_1"/>
    <property type="match status" value="1"/>
</dbReference>
<feature type="transmembrane region" description="Helical" evidence="7">
    <location>
        <begin position="14"/>
        <end position="32"/>
    </location>
</feature>
<evidence type="ECO:0000313" key="10">
    <source>
        <dbReference type="Proteomes" id="UP000231086"/>
    </source>
</evidence>
<name>A0A2M8KJH1_9BACT</name>
<proteinExistence type="predicted"/>
<keyword evidence="3" id="KW-1003">Cell membrane</keyword>
<dbReference type="PANTHER" id="PTHR43414:SF6">
    <property type="entry name" value="MULTIDRUG RESISTANCE PROTEIN MDTG"/>
    <property type="match status" value="1"/>
</dbReference>
<gene>
    <name evidence="9" type="ORF">COU85_00275</name>
</gene>
<feature type="transmembrane region" description="Helical" evidence="7">
    <location>
        <begin position="44"/>
        <end position="63"/>
    </location>
</feature>
<reference evidence="10" key="1">
    <citation type="submission" date="2017-09" db="EMBL/GenBank/DDBJ databases">
        <title>Depth-based differentiation of microbial function through sediment-hosted aquifers and enrichment of novel symbionts in the deep terrestrial subsurface.</title>
        <authorList>
            <person name="Probst A.J."/>
            <person name="Ladd B."/>
            <person name="Jarett J.K."/>
            <person name="Geller-Mcgrath D.E."/>
            <person name="Sieber C.M.K."/>
            <person name="Emerson J.B."/>
            <person name="Anantharaman K."/>
            <person name="Thomas B.C."/>
            <person name="Malmstrom R."/>
            <person name="Stieglmeier M."/>
            <person name="Klingl A."/>
            <person name="Woyke T."/>
            <person name="Ryan C.M."/>
            <person name="Banfield J.F."/>
        </authorList>
    </citation>
    <scope>NUCLEOTIDE SEQUENCE [LARGE SCALE GENOMIC DNA]</scope>
</reference>
<dbReference type="PANTHER" id="PTHR43414">
    <property type="entry name" value="MULTIDRUG RESISTANCE PROTEIN MDTG"/>
    <property type="match status" value="1"/>
</dbReference>
<organism evidence="9 10">
    <name type="scientific">Candidatus Portnoybacteria bacterium CG10_big_fil_rev_8_21_14_0_10_44_7</name>
    <dbReference type="NCBI Taxonomy" id="1974816"/>
    <lineage>
        <taxon>Bacteria</taxon>
        <taxon>Candidatus Portnoyibacteriota</taxon>
    </lineage>
</organism>
<dbReference type="EMBL" id="PFEA01000006">
    <property type="protein sequence ID" value="PJE60070.1"/>
    <property type="molecule type" value="Genomic_DNA"/>
</dbReference>
<dbReference type="InterPro" id="IPR011701">
    <property type="entry name" value="MFS"/>
</dbReference>
<evidence type="ECO:0000256" key="1">
    <source>
        <dbReference type="ARBA" id="ARBA00004651"/>
    </source>
</evidence>
<dbReference type="GO" id="GO:0005886">
    <property type="term" value="C:plasma membrane"/>
    <property type="evidence" value="ECO:0007669"/>
    <property type="project" value="UniProtKB-SubCell"/>
</dbReference>
<dbReference type="PROSITE" id="PS00216">
    <property type="entry name" value="SUGAR_TRANSPORT_1"/>
    <property type="match status" value="1"/>
</dbReference>
<evidence type="ECO:0000256" key="5">
    <source>
        <dbReference type="ARBA" id="ARBA00022989"/>
    </source>
</evidence>
<dbReference type="GO" id="GO:0022857">
    <property type="term" value="F:transmembrane transporter activity"/>
    <property type="evidence" value="ECO:0007669"/>
    <property type="project" value="InterPro"/>
</dbReference>
<dbReference type="InterPro" id="IPR036259">
    <property type="entry name" value="MFS_trans_sf"/>
</dbReference>
<evidence type="ECO:0000256" key="6">
    <source>
        <dbReference type="ARBA" id="ARBA00023136"/>
    </source>
</evidence>
<dbReference type="InterPro" id="IPR005829">
    <property type="entry name" value="Sugar_transporter_CS"/>
</dbReference>
<keyword evidence="2" id="KW-0813">Transport</keyword>
<dbReference type="PROSITE" id="PS50850">
    <property type="entry name" value="MFS"/>
    <property type="match status" value="1"/>
</dbReference>
<comment type="subcellular location">
    <subcellularLocation>
        <location evidence="1">Cell membrane</location>
        <topology evidence="1">Multi-pass membrane protein</topology>
    </subcellularLocation>
</comment>
<evidence type="ECO:0000256" key="7">
    <source>
        <dbReference type="SAM" id="Phobius"/>
    </source>
</evidence>
<accession>A0A2M8KJH1</accession>
<feature type="transmembrane region" description="Helical" evidence="7">
    <location>
        <begin position="132"/>
        <end position="149"/>
    </location>
</feature>
<evidence type="ECO:0000313" key="9">
    <source>
        <dbReference type="EMBL" id="PJE60070.1"/>
    </source>
</evidence>
<comment type="caution">
    <text evidence="9">The sequence shown here is derived from an EMBL/GenBank/DDBJ whole genome shotgun (WGS) entry which is preliminary data.</text>
</comment>
<keyword evidence="4 7" id="KW-0812">Transmembrane</keyword>
<evidence type="ECO:0000259" key="8">
    <source>
        <dbReference type="PROSITE" id="PS50850"/>
    </source>
</evidence>
<feature type="transmembrane region" description="Helical" evidence="7">
    <location>
        <begin position="69"/>
        <end position="91"/>
    </location>
</feature>
<dbReference type="Gene3D" id="1.20.1250.20">
    <property type="entry name" value="MFS general substrate transporter like domains"/>
    <property type="match status" value="1"/>
</dbReference>
<feature type="domain" description="Major facilitator superfamily (MFS) profile" evidence="8">
    <location>
        <begin position="1"/>
        <end position="165"/>
    </location>
</feature>
<keyword evidence="6 7" id="KW-0472">Membrane</keyword>
<feature type="transmembrane region" description="Helical" evidence="7">
    <location>
        <begin position="103"/>
        <end position="126"/>
    </location>
</feature>
<dbReference type="Proteomes" id="UP000231086">
    <property type="component" value="Unassembled WGS sequence"/>
</dbReference>
<evidence type="ECO:0000256" key="4">
    <source>
        <dbReference type="ARBA" id="ARBA00022692"/>
    </source>
</evidence>
<evidence type="ECO:0000256" key="2">
    <source>
        <dbReference type="ARBA" id="ARBA00022448"/>
    </source>
</evidence>
<dbReference type="SUPFAM" id="SSF103473">
    <property type="entry name" value="MFS general substrate transporter"/>
    <property type="match status" value="1"/>
</dbReference>
<sequence>MLFVQQKGGGLEKFGIAMGLLLLAQSIVAYYAGRFSDIFGRKILLILEGYSHAIVVLLFLFLIETWQLYVLQIIIGVLAGLEASAGMSFLGDITRKQTRGRDIGKYFMIVGIISSLTMMIGGYIVVAVGIKFIFIAMAVANIISSSLLLKIKENKLFFTANKALK</sequence>
<dbReference type="AlphaFoldDB" id="A0A2M8KJH1"/>